<dbReference type="PROSITE" id="PS50294">
    <property type="entry name" value="WD_REPEATS_REGION"/>
    <property type="match status" value="1"/>
</dbReference>
<evidence type="ECO:0000313" key="5">
    <source>
        <dbReference type="EMBL" id="KAI7840767.1"/>
    </source>
</evidence>
<dbReference type="PROSITE" id="PS50082">
    <property type="entry name" value="WD_REPEATS_2"/>
    <property type="match status" value="3"/>
</dbReference>
<evidence type="ECO:0000256" key="3">
    <source>
        <dbReference type="PROSITE-ProRule" id="PRU00221"/>
    </source>
</evidence>
<dbReference type="InterPro" id="IPR020472">
    <property type="entry name" value="WD40_PAC1"/>
</dbReference>
<name>A0AAD5DMI9_9CHLO</name>
<dbReference type="GO" id="GO:0035861">
    <property type="term" value="C:site of double-strand break"/>
    <property type="evidence" value="ECO:0007669"/>
    <property type="project" value="TreeGrafter"/>
</dbReference>
<dbReference type="SUPFAM" id="SSF50978">
    <property type="entry name" value="WD40 repeat-like"/>
    <property type="match status" value="1"/>
</dbReference>
<feature type="repeat" description="WD" evidence="3">
    <location>
        <begin position="113"/>
        <end position="147"/>
    </location>
</feature>
<sequence length="515" mass="55238">MEGLPASNRFDLVGAGKAVTAVEADANGARLVCGSHDYKCYLYDFGGLKADGKSFRSWEVTEGYPVVAVSWSPTGDAFLVVTSYSQPKVYNRDGKELGELPKGDMYIRDMKNTKGHVTNCTGGAWHPVEKTTALTSSEDGTLRVWDVMELQQKTVIKPQLAKPGRVSVTSCSYSTDGRLIAAGLADGAIQLWDVKGKFGHSAAVGLVPVPKPQQALFAKQTWSYASTPGQVVRNAHAAGSDITCVRFSLNGQHLLSRSEDGSLKLWDLRKFKAPLCTADGLPCNYSMTQACYSPDEKFVLTGTSAEGKDSSGSLVVLDAQTLEKQGEIAVDGSAVAVQWHPRINQIFVGCGGRSGGCVRTFYDPKLSSKGALAAASRAPRVEATEFMSLGAPKIYVPNALPMYREDLPGRPLSKKRRAEKEAEQRKYQPMAGSMAKGVGAGGQLGATGGTLLTQHVLKQQGGLANAEVDARAAFLRHASKADDEISRFTAAYKATQPAPIFAEEEDEEEEQAEQK</sequence>
<feature type="region of interest" description="Disordered" evidence="4">
    <location>
        <begin position="406"/>
        <end position="429"/>
    </location>
</feature>
<keyword evidence="1 3" id="KW-0853">WD repeat</keyword>
<reference evidence="5" key="1">
    <citation type="submission" date="2020-11" db="EMBL/GenBank/DDBJ databases">
        <title>Chlorella ohadii genome sequencing and assembly.</title>
        <authorList>
            <person name="Murik O."/>
            <person name="Treves H."/>
            <person name="Kedem I."/>
            <person name="Shotland Y."/>
            <person name="Kaplan A."/>
        </authorList>
    </citation>
    <scope>NUCLEOTIDE SEQUENCE</scope>
    <source>
        <strain evidence="5">1</strain>
    </source>
</reference>
<accession>A0AAD5DMI9</accession>
<proteinExistence type="predicted"/>
<keyword evidence="6" id="KW-1185">Reference proteome</keyword>
<dbReference type="SMART" id="SM00320">
    <property type="entry name" value="WD40"/>
    <property type="match status" value="5"/>
</dbReference>
<protein>
    <submittedName>
        <fullName evidence="5">Uncharacterized protein</fullName>
    </submittedName>
</protein>
<dbReference type="Proteomes" id="UP001205105">
    <property type="component" value="Unassembled WGS sequence"/>
</dbReference>
<dbReference type="EMBL" id="JADXDR010000075">
    <property type="protein sequence ID" value="KAI7840767.1"/>
    <property type="molecule type" value="Genomic_DNA"/>
</dbReference>
<evidence type="ECO:0000313" key="6">
    <source>
        <dbReference type="Proteomes" id="UP001205105"/>
    </source>
</evidence>
<dbReference type="AlphaFoldDB" id="A0AAD5DMI9"/>
<dbReference type="GO" id="GO:0005634">
    <property type="term" value="C:nucleus"/>
    <property type="evidence" value="ECO:0007669"/>
    <property type="project" value="TreeGrafter"/>
</dbReference>
<dbReference type="PANTHER" id="PTHR16017:SF0">
    <property type="entry name" value="WD REPEAT-CONTAINING PROTEIN 70"/>
    <property type="match status" value="1"/>
</dbReference>
<dbReference type="Pfam" id="PF00400">
    <property type="entry name" value="WD40"/>
    <property type="match status" value="4"/>
</dbReference>
<dbReference type="PRINTS" id="PR00320">
    <property type="entry name" value="GPROTEINBRPT"/>
</dbReference>
<gene>
    <name evidence="5" type="ORF">COHA_005581</name>
</gene>
<dbReference type="InterPro" id="IPR036322">
    <property type="entry name" value="WD40_repeat_dom_sf"/>
</dbReference>
<dbReference type="InterPro" id="IPR001680">
    <property type="entry name" value="WD40_rpt"/>
</dbReference>
<evidence type="ECO:0000256" key="1">
    <source>
        <dbReference type="ARBA" id="ARBA00022574"/>
    </source>
</evidence>
<dbReference type="Gene3D" id="2.130.10.10">
    <property type="entry name" value="YVTN repeat-like/Quinoprotein amine dehydrogenase"/>
    <property type="match status" value="3"/>
</dbReference>
<dbReference type="InterPro" id="IPR019775">
    <property type="entry name" value="WD40_repeat_CS"/>
</dbReference>
<evidence type="ECO:0000256" key="4">
    <source>
        <dbReference type="SAM" id="MobiDB-lite"/>
    </source>
</evidence>
<evidence type="ECO:0000256" key="2">
    <source>
        <dbReference type="ARBA" id="ARBA00022737"/>
    </source>
</evidence>
<dbReference type="InterPro" id="IPR051858">
    <property type="entry name" value="WD_repeat_GAD-1"/>
</dbReference>
<dbReference type="PROSITE" id="PS00678">
    <property type="entry name" value="WD_REPEATS_1"/>
    <property type="match status" value="2"/>
</dbReference>
<comment type="caution">
    <text evidence="5">The sequence shown here is derived from an EMBL/GenBank/DDBJ whole genome shotgun (WGS) entry which is preliminary data.</text>
</comment>
<dbReference type="PANTHER" id="PTHR16017">
    <property type="entry name" value="GASTRULATION DEFECTIVE PROTEIN 1-RELATED"/>
    <property type="match status" value="1"/>
</dbReference>
<organism evidence="5 6">
    <name type="scientific">Chlorella ohadii</name>
    <dbReference type="NCBI Taxonomy" id="2649997"/>
    <lineage>
        <taxon>Eukaryota</taxon>
        <taxon>Viridiplantae</taxon>
        <taxon>Chlorophyta</taxon>
        <taxon>core chlorophytes</taxon>
        <taxon>Trebouxiophyceae</taxon>
        <taxon>Chlorellales</taxon>
        <taxon>Chlorellaceae</taxon>
        <taxon>Chlorella clade</taxon>
        <taxon>Chlorella</taxon>
    </lineage>
</organism>
<feature type="repeat" description="WD" evidence="3">
    <location>
        <begin position="235"/>
        <end position="269"/>
    </location>
</feature>
<feature type="repeat" description="WD" evidence="3">
    <location>
        <begin position="168"/>
        <end position="195"/>
    </location>
</feature>
<dbReference type="InterPro" id="IPR015943">
    <property type="entry name" value="WD40/YVTN_repeat-like_dom_sf"/>
</dbReference>
<keyword evidence="2" id="KW-0677">Repeat</keyword>